<evidence type="ECO:0000313" key="2">
    <source>
        <dbReference type="Proteomes" id="UP000292003"/>
    </source>
</evidence>
<sequence>MTPPGGYSVQVAALRRVASNTEGVGLPAAAGTLRTASESMRDLYVQPAGAFGADGSGIDLGQKRNRLIAAIISGGLAITESIEQTAERLDVIADAYERIERQVTGEK</sequence>
<dbReference type="RefSeq" id="WP_130473304.1">
    <property type="nucleotide sequence ID" value="NZ_SFCC01000001.1"/>
</dbReference>
<accession>A0A4V2EMN6</accession>
<reference evidence="1 2" key="1">
    <citation type="submission" date="2019-02" db="EMBL/GenBank/DDBJ databases">
        <title>Draft genome sequence of Amycolatopsis sp. 8-3EHSu isolated from roots of Suaeda maritima.</title>
        <authorList>
            <person name="Duangmal K."/>
            <person name="Chantavorakit T."/>
        </authorList>
    </citation>
    <scope>NUCLEOTIDE SEQUENCE [LARGE SCALE GENOMIC DNA]</scope>
    <source>
        <strain evidence="1 2">8-3EHSu</strain>
    </source>
</reference>
<dbReference type="OrthoDB" id="3636836at2"/>
<protein>
    <submittedName>
        <fullName evidence="1">Uncharacterized protein</fullName>
    </submittedName>
</protein>
<organism evidence="1 2">
    <name type="scientific">Amycolatopsis suaedae</name>
    <dbReference type="NCBI Taxonomy" id="2510978"/>
    <lineage>
        <taxon>Bacteria</taxon>
        <taxon>Bacillati</taxon>
        <taxon>Actinomycetota</taxon>
        <taxon>Actinomycetes</taxon>
        <taxon>Pseudonocardiales</taxon>
        <taxon>Pseudonocardiaceae</taxon>
        <taxon>Amycolatopsis</taxon>
    </lineage>
</organism>
<comment type="caution">
    <text evidence="1">The sequence shown here is derived from an EMBL/GenBank/DDBJ whole genome shotgun (WGS) entry which is preliminary data.</text>
</comment>
<evidence type="ECO:0000313" key="1">
    <source>
        <dbReference type="EMBL" id="RZQ65735.1"/>
    </source>
</evidence>
<keyword evidence="2" id="KW-1185">Reference proteome</keyword>
<dbReference type="Proteomes" id="UP000292003">
    <property type="component" value="Unassembled WGS sequence"/>
</dbReference>
<dbReference type="EMBL" id="SFCC01000001">
    <property type="protein sequence ID" value="RZQ65735.1"/>
    <property type="molecule type" value="Genomic_DNA"/>
</dbReference>
<proteinExistence type="predicted"/>
<gene>
    <name evidence="1" type="ORF">EWH70_01200</name>
</gene>
<name>A0A4V2EMN6_9PSEU</name>
<dbReference type="AlphaFoldDB" id="A0A4V2EMN6"/>